<dbReference type="GO" id="GO:0009279">
    <property type="term" value="C:cell outer membrane"/>
    <property type="evidence" value="ECO:0007669"/>
    <property type="project" value="UniProtKB-SubCell"/>
</dbReference>
<feature type="domain" description="TonB-dependent receptor-like beta-barrel" evidence="12">
    <location>
        <begin position="190"/>
        <end position="620"/>
    </location>
</feature>
<evidence type="ECO:0000256" key="4">
    <source>
        <dbReference type="ARBA" id="ARBA00022452"/>
    </source>
</evidence>
<dbReference type="InterPro" id="IPR000531">
    <property type="entry name" value="Beta-barrel_TonB"/>
</dbReference>
<evidence type="ECO:0000256" key="10">
    <source>
        <dbReference type="PROSITE-ProRule" id="PRU01360"/>
    </source>
</evidence>
<dbReference type="Gene3D" id="2.170.130.10">
    <property type="entry name" value="TonB-dependent receptor, plug domain"/>
    <property type="match status" value="1"/>
</dbReference>
<evidence type="ECO:0000313" key="15">
    <source>
        <dbReference type="Proteomes" id="UP000292939"/>
    </source>
</evidence>
<evidence type="ECO:0000256" key="1">
    <source>
        <dbReference type="ARBA" id="ARBA00004571"/>
    </source>
</evidence>
<evidence type="ECO:0000256" key="2">
    <source>
        <dbReference type="ARBA" id="ARBA00009810"/>
    </source>
</evidence>
<dbReference type="Proteomes" id="UP000292939">
    <property type="component" value="Chromosome"/>
</dbReference>
<keyword evidence="9 10" id="KW-0998">Cell outer membrane</keyword>
<keyword evidence="7 10" id="KW-0472">Membrane</keyword>
<dbReference type="PANTHER" id="PTHR30069:SF27">
    <property type="entry name" value="BLL4766 PROTEIN"/>
    <property type="match status" value="1"/>
</dbReference>
<organism evidence="14 15">
    <name type="scientific">Hylemonella gracilis</name>
    <dbReference type="NCBI Taxonomy" id="80880"/>
    <lineage>
        <taxon>Bacteria</taxon>
        <taxon>Pseudomonadati</taxon>
        <taxon>Pseudomonadota</taxon>
        <taxon>Betaproteobacteria</taxon>
        <taxon>Burkholderiales</taxon>
        <taxon>Comamonadaceae</taxon>
        <taxon>Hylemonella</taxon>
    </lineage>
</organism>
<evidence type="ECO:0000313" key="14">
    <source>
        <dbReference type="EMBL" id="QBK06640.1"/>
    </source>
</evidence>
<evidence type="ECO:0000256" key="9">
    <source>
        <dbReference type="ARBA" id="ARBA00023237"/>
    </source>
</evidence>
<evidence type="ECO:0000256" key="6">
    <source>
        <dbReference type="ARBA" id="ARBA00023077"/>
    </source>
</evidence>
<dbReference type="GO" id="GO:0015344">
    <property type="term" value="F:siderophore uptake transmembrane transporter activity"/>
    <property type="evidence" value="ECO:0007669"/>
    <property type="project" value="TreeGrafter"/>
</dbReference>
<dbReference type="SUPFAM" id="SSF56935">
    <property type="entry name" value="Porins"/>
    <property type="match status" value="1"/>
</dbReference>
<dbReference type="InterPro" id="IPR036942">
    <property type="entry name" value="Beta-barrel_TonB_sf"/>
</dbReference>
<dbReference type="InterPro" id="IPR039426">
    <property type="entry name" value="TonB-dep_rcpt-like"/>
</dbReference>
<keyword evidence="5 10" id="KW-0812">Transmembrane</keyword>
<reference evidence="14 15" key="1">
    <citation type="submission" date="2018-07" db="EMBL/GenBank/DDBJ databases">
        <title>Exploring interactions and the metabolic potential of the ultra-small soil bacteria Hylemonella gracilis.</title>
        <authorList>
            <person name="Tyc O."/>
            <person name="Kulkarni P."/>
            <person name="Gawehns F."/>
            <person name="Hundscheid M."/>
            <person name="Zweers H."/>
            <person name="Garbeva P."/>
        </authorList>
    </citation>
    <scope>NUCLEOTIDE SEQUENCE [LARGE SCALE GENOMIC DNA]</scope>
    <source>
        <strain evidence="14 15">NS1</strain>
    </source>
</reference>
<dbReference type="AlphaFoldDB" id="A0A4P6UQL8"/>
<dbReference type="KEGG" id="hgr:DW355_15620"/>
<evidence type="ECO:0000259" key="13">
    <source>
        <dbReference type="Pfam" id="PF07715"/>
    </source>
</evidence>
<evidence type="ECO:0000259" key="12">
    <source>
        <dbReference type="Pfam" id="PF00593"/>
    </source>
</evidence>
<gene>
    <name evidence="14" type="ORF">DW355_15620</name>
</gene>
<evidence type="ECO:0000256" key="3">
    <source>
        <dbReference type="ARBA" id="ARBA00022448"/>
    </source>
</evidence>
<evidence type="ECO:0000256" key="7">
    <source>
        <dbReference type="ARBA" id="ARBA00023136"/>
    </source>
</evidence>
<name>A0A4P6UQL8_9BURK</name>
<keyword evidence="6 11" id="KW-0798">TonB box</keyword>
<dbReference type="InterPro" id="IPR037066">
    <property type="entry name" value="Plug_dom_sf"/>
</dbReference>
<dbReference type="PROSITE" id="PS52016">
    <property type="entry name" value="TONB_DEPENDENT_REC_3"/>
    <property type="match status" value="1"/>
</dbReference>
<evidence type="ECO:0000256" key="11">
    <source>
        <dbReference type="RuleBase" id="RU003357"/>
    </source>
</evidence>
<feature type="domain" description="TonB-dependent receptor plug" evidence="13">
    <location>
        <begin position="26"/>
        <end position="136"/>
    </location>
</feature>
<dbReference type="Gene3D" id="2.40.170.20">
    <property type="entry name" value="TonB-dependent receptor, beta-barrel domain"/>
    <property type="match status" value="1"/>
</dbReference>
<dbReference type="Pfam" id="PF00593">
    <property type="entry name" value="TonB_dep_Rec_b-barrel"/>
    <property type="match status" value="1"/>
</dbReference>
<proteinExistence type="inferred from homology"/>
<evidence type="ECO:0000256" key="5">
    <source>
        <dbReference type="ARBA" id="ARBA00022692"/>
    </source>
</evidence>
<dbReference type="GO" id="GO:0044718">
    <property type="term" value="P:siderophore transmembrane transport"/>
    <property type="evidence" value="ECO:0007669"/>
    <property type="project" value="TreeGrafter"/>
</dbReference>
<keyword evidence="3 10" id="KW-0813">Transport</keyword>
<dbReference type="Pfam" id="PF07715">
    <property type="entry name" value="Plug"/>
    <property type="match status" value="1"/>
</dbReference>
<sequence length="662" mass="74342">MPSERDYLDVQMPVVLSVSRLPQRPDEIPGAVTVIDRRMIQASGARDVVDLLRLVPGFAVSNSYEDGTAAGSYHSQIRTTFPNQMQLMVDGRSVYSLYLAGSTGPGLQTVALDDIERIEIYRGSNSAAYGARAFLGSVNIVTRDLAETQGVMARVTRGVGEHGAGVEDWGLRLGGSGEATRMHDLGMTGWRLSADRRRDDNLRGTSGPLTVQRLNLRADLNASMRDQVELRAGQSQIAYWLGWEDQLPGPHTRTFTTRYAQIDWRRTLDEDHDLLVQLSHTHEDVDELVAFNSPSPITGQMHDNIPWNFSGQARSTNLLAQNTVRLDAMLRVVWGGEVRREETISEPLYGTTEGFVEDFTRLFANVEWHFAEDWLLNAGVLAEHSTLVDDDEVAPRLMVNWHAADLGTVRHTVRAGRSRAFRSVSVFERNANVRFRDSETGQDLGYLYDASLGNPARAERIDVKELGWLAESGSIFSFDLRVFEEHLRDVVVDKFAPKPGGVADGDPKVFTYVNGQSFDVRGAEAQLRWKPWRGAQLHYTRTSFESGQRMSMSQSSEGRPVPGHRSQGLLYIQRLPWGVSASLFGYEMGDRIYPNAVAKAPPYSRVDARLAKTLRLDDRWWAGRQAELSMTWQNIDGDDADHSKKYPQYFQRRVFVALQLGY</sequence>
<dbReference type="PANTHER" id="PTHR30069">
    <property type="entry name" value="TONB-DEPENDENT OUTER MEMBRANE RECEPTOR"/>
    <property type="match status" value="1"/>
</dbReference>
<comment type="similarity">
    <text evidence="2 10 11">Belongs to the TonB-dependent receptor family.</text>
</comment>
<dbReference type="InterPro" id="IPR012910">
    <property type="entry name" value="Plug_dom"/>
</dbReference>
<keyword evidence="4 10" id="KW-1134">Transmembrane beta strand</keyword>
<comment type="subcellular location">
    <subcellularLocation>
        <location evidence="1 10">Cell outer membrane</location>
        <topology evidence="1 10">Multi-pass membrane protein</topology>
    </subcellularLocation>
</comment>
<accession>A0A4P6UQL8</accession>
<protein>
    <submittedName>
        <fullName evidence="14">TonB-dependent receptor</fullName>
    </submittedName>
</protein>
<dbReference type="EMBL" id="CP031395">
    <property type="protein sequence ID" value="QBK06640.1"/>
    <property type="molecule type" value="Genomic_DNA"/>
</dbReference>
<evidence type="ECO:0000256" key="8">
    <source>
        <dbReference type="ARBA" id="ARBA00023170"/>
    </source>
</evidence>
<dbReference type="OrthoDB" id="183532at2"/>
<keyword evidence="8 14" id="KW-0675">Receptor</keyword>